<accession>A0A150LW66</accession>
<name>A0A150LW66_9BACL</name>
<gene>
    <name evidence="1" type="ORF">B4119_1759</name>
</gene>
<dbReference type="EMBL" id="LQYS01000032">
    <property type="protein sequence ID" value="KYD16346.1"/>
    <property type="molecule type" value="Genomic_DNA"/>
</dbReference>
<evidence type="ECO:0000313" key="1">
    <source>
        <dbReference type="EMBL" id="KYD16346.1"/>
    </source>
</evidence>
<proteinExistence type="predicted"/>
<dbReference type="Proteomes" id="UP000075455">
    <property type="component" value="Unassembled WGS sequence"/>
</dbReference>
<comment type="caution">
    <text evidence="1">The sequence shown here is derived from an EMBL/GenBank/DDBJ whole genome shotgun (WGS) entry which is preliminary data.</text>
</comment>
<organism evidence="1 2">
    <name type="scientific">Saccharococcus caldoxylosilyticus</name>
    <dbReference type="NCBI Taxonomy" id="81408"/>
    <lineage>
        <taxon>Bacteria</taxon>
        <taxon>Bacillati</taxon>
        <taxon>Bacillota</taxon>
        <taxon>Bacilli</taxon>
        <taxon>Bacillales</taxon>
        <taxon>Anoxybacillaceae</taxon>
        <taxon>Saccharococcus</taxon>
    </lineage>
</organism>
<dbReference type="AlphaFoldDB" id="A0A150LW66"/>
<evidence type="ECO:0000313" key="2">
    <source>
        <dbReference type="Proteomes" id="UP000075455"/>
    </source>
</evidence>
<sequence>MSTNYHFLNELSLFFTDLLSVVDYQLEVFFRVVSTSH</sequence>
<protein>
    <submittedName>
        <fullName evidence="1">Uncharacterized protein</fullName>
    </submittedName>
</protein>
<reference evidence="1 2" key="1">
    <citation type="submission" date="2016-01" db="EMBL/GenBank/DDBJ databases">
        <title>Draft Genome Sequences of Seven Thermophilic Sporeformers Isolated from Foods.</title>
        <authorList>
            <person name="Berendsen E.M."/>
            <person name="Wells-Bennik M.H."/>
            <person name="Krawcyk A.O."/>
            <person name="De Jong A."/>
            <person name="Holsappel S."/>
            <person name="Eijlander R.T."/>
            <person name="Kuipers O.P."/>
        </authorList>
    </citation>
    <scope>NUCLEOTIDE SEQUENCE [LARGE SCALE GENOMIC DNA]</scope>
    <source>
        <strain evidence="1 2">B4119</strain>
    </source>
</reference>